<dbReference type="PRINTS" id="PR00080">
    <property type="entry name" value="SDRFAMILY"/>
</dbReference>
<dbReference type="PANTHER" id="PTHR43157">
    <property type="entry name" value="PHOSPHATIDYLINOSITOL-GLYCAN BIOSYNTHESIS CLASS F PROTEIN-RELATED"/>
    <property type="match status" value="1"/>
</dbReference>
<organism evidence="3 4">
    <name type="scientific">Mytilus edulis</name>
    <name type="common">Blue mussel</name>
    <dbReference type="NCBI Taxonomy" id="6550"/>
    <lineage>
        <taxon>Eukaryota</taxon>
        <taxon>Metazoa</taxon>
        <taxon>Spiralia</taxon>
        <taxon>Lophotrochozoa</taxon>
        <taxon>Mollusca</taxon>
        <taxon>Bivalvia</taxon>
        <taxon>Autobranchia</taxon>
        <taxon>Pteriomorphia</taxon>
        <taxon>Mytilida</taxon>
        <taxon>Mytiloidea</taxon>
        <taxon>Mytilidae</taxon>
        <taxon>Mytilinae</taxon>
        <taxon>Mytilus</taxon>
    </lineage>
</organism>
<dbReference type="SUPFAM" id="SSF51735">
    <property type="entry name" value="NAD(P)-binding Rossmann-fold domains"/>
    <property type="match status" value="1"/>
</dbReference>
<evidence type="ECO:0000256" key="1">
    <source>
        <dbReference type="ARBA" id="ARBA00023002"/>
    </source>
</evidence>
<dbReference type="Gene3D" id="3.40.50.720">
    <property type="entry name" value="NAD(P)-binding Rossmann-like Domain"/>
    <property type="match status" value="1"/>
</dbReference>
<dbReference type="Proteomes" id="UP000683360">
    <property type="component" value="Unassembled WGS sequence"/>
</dbReference>
<protein>
    <submittedName>
        <fullName evidence="3">RDH12</fullName>
        <ecNumber evidence="3">1.1.1.300</ecNumber>
    </submittedName>
</protein>
<dbReference type="Pfam" id="PF00106">
    <property type="entry name" value="adh_short"/>
    <property type="match status" value="1"/>
</dbReference>
<evidence type="ECO:0000313" key="3">
    <source>
        <dbReference type="EMBL" id="CAG2209858.1"/>
    </source>
</evidence>
<comment type="caution">
    <text evidence="3">The sequence shown here is derived from an EMBL/GenBank/DDBJ whole genome shotgun (WGS) entry which is preliminary data.</text>
</comment>
<dbReference type="OrthoDB" id="191139at2759"/>
<comment type="similarity">
    <text evidence="2">Belongs to the short-chain dehydrogenases/reductases (SDR) family.</text>
</comment>
<dbReference type="NCBIfam" id="NF004846">
    <property type="entry name" value="PRK06197.1"/>
    <property type="match status" value="1"/>
</dbReference>
<evidence type="ECO:0000256" key="2">
    <source>
        <dbReference type="RuleBase" id="RU000363"/>
    </source>
</evidence>
<keyword evidence="1 3" id="KW-0560">Oxidoreductase</keyword>
<name>A0A8S3RU06_MYTED</name>
<accession>A0A8S3RU06</accession>
<dbReference type="InterPro" id="IPR002347">
    <property type="entry name" value="SDR_fam"/>
</dbReference>
<dbReference type="PRINTS" id="PR00081">
    <property type="entry name" value="GDHRDH"/>
</dbReference>
<dbReference type="FunFam" id="3.40.50.720:FF:000353">
    <property type="entry name" value="WW domain-containing oxidoreductase"/>
    <property type="match status" value="1"/>
</dbReference>
<gene>
    <name evidence="3" type="ORF">MEDL_23964</name>
</gene>
<proteinExistence type="inferred from homology"/>
<dbReference type="AlphaFoldDB" id="A0A8S3RU06"/>
<dbReference type="InterPro" id="IPR036291">
    <property type="entry name" value="NAD(P)-bd_dom_sf"/>
</dbReference>
<dbReference type="EC" id="1.1.1.300" evidence="3"/>
<dbReference type="GO" id="GO:0052650">
    <property type="term" value="F:all-trans-retinol dehydrogenase (NADP+) activity"/>
    <property type="evidence" value="ECO:0007669"/>
    <property type="project" value="UniProtKB-EC"/>
</dbReference>
<dbReference type="EMBL" id="CAJPWZ010001215">
    <property type="protein sequence ID" value="CAG2209858.1"/>
    <property type="molecule type" value="Genomic_DNA"/>
</dbReference>
<evidence type="ECO:0000313" key="4">
    <source>
        <dbReference type="Proteomes" id="UP000683360"/>
    </source>
</evidence>
<dbReference type="PANTHER" id="PTHR43157:SF31">
    <property type="entry name" value="PHOSPHATIDYLINOSITOL-GLYCAN BIOSYNTHESIS CLASS F PROTEIN"/>
    <property type="match status" value="1"/>
</dbReference>
<reference evidence="3" key="1">
    <citation type="submission" date="2021-03" db="EMBL/GenBank/DDBJ databases">
        <authorList>
            <person name="Bekaert M."/>
        </authorList>
    </citation>
    <scope>NUCLEOTIDE SEQUENCE</scope>
</reference>
<keyword evidence="4" id="KW-1185">Reference proteome</keyword>
<sequence length="329" mass="36213">MDYTEVMEIVQNFLLDHKAALSIALGVGVTLVCVRRYAAGVRYTNTTTRLDGKHVIITGANAGIGKETAIDLANRGAKVTLACRDMKRAQDAADDIKQITGNQNITVKQLNLASLKSVRSFAEDINKNETRLDVLINNAGIMRCPYWKTDDGFEMQIGVNHLGHFLLTNLLLDKLKISAPSRVVTVSSLAHERGKMNFDDLNMEKNYDSGNAYSQSKLANVLFSSELAKKLQGTGVTTYSLHPGVINTELSRHVAQSIGWRMLLSVVRPLIKTPNEGAQTTIYCAVDESLSGETGKYYSDCAKKTPSKEALNDENAKRLWELSEKMVGL</sequence>